<keyword evidence="3" id="KW-0808">Transferase</keyword>
<evidence type="ECO:0000256" key="6">
    <source>
        <dbReference type="PIRSR" id="PIRSR000699-2"/>
    </source>
</evidence>
<dbReference type="HOGENOM" id="CLU_152490_1_0_9"/>
<evidence type="ECO:0000256" key="1">
    <source>
        <dbReference type="ARBA" id="ARBA00022448"/>
    </source>
</evidence>
<dbReference type="GO" id="GO:0009401">
    <property type="term" value="P:phosphoenolpyruvate-dependent sugar phosphotransferase system"/>
    <property type="evidence" value="ECO:0007669"/>
    <property type="project" value="UniProtKB-KW"/>
</dbReference>
<evidence type="ECO:0000256" key="7">
    <source>
        <dbReference type="PROSITE-ProRule" id="PRU00418"/>
    </source>
</evidence>
<organism evidence="8 9">
    <name type="scientific">Solobacterium moorei F0204</name>
    <dbReference type="NCBI Taxonomy" id="706433"/>
    <lineage>
        <taxon>Bacteria</taxon>
        <taxon>Bacillati</taxon>
        <taxon>Bacillota</taxon>
        <taxon>Erysipelotrichia</taxon>
        <taxon>Erysipelotrichales</taxon>
        <taxon>Erysipelotrichaceae</taxon>
        <taxon>Solobacterium</taxon>
    </lineage>
</organism>
<dbReference type="PIRSF" id="PIRSF000699">
    <property type="entry name" value="PTS_IILac_III"/>
    <property type="match status" value="1"/>
</dbReference>
<dbReference type="EMBL" id="AECQ01000031">
    <property type="protein sequence ID" value="EFW23740.1"/>
    <property type="molecule type" value="Genomic_DNA"/>
</dbReference>
<keyword evidence="2" id="KW-0762">Sugar transport</keyword>
<keyword evidence="4" id="KW-0598">Phosphotransferase system</keyword>
<sequence length="109" mass="12582">MTQDEEYDIAFGVILHAGNARQLFIEAIREARKSDFEKANSLMKEGNSELNQAHKIQTDLLQGEAQGNKVNFSVLFVHSQDHLTMALTTKELAQEMIDNFKFFYEREEK</sequence>
<evidence type="ECO:0000256" key="5">
    <source>
        <dbReference type="PIRSR" id="PIRSR000699-1"/>
    </source>
</evidence>
<dbReference type="Pfam" id="PF02255">
    <property type="entry name" value="PTS_IIA"/>
    <property type="match status" value="1"/>
</dbReference>
<evidence type="ECO:0000256" key="3">
    <source>
        <dbReference type="ARBA" id="ARBA00022679"/>
    </source>
</evidence>
<dbReference type="PANTHER" id="PTHR34382">
    <property type="entry name" value="PTS SYSTEM N,N'-DIACETYLCHITOBIOSE-SPECIFIC EIIA COMPONENT"/>
    <property type="match status" value="1"/>
</dbReference>
<dbReference type="CDD" id="cd00215">
    <property type="entry name" value="PTS_IIA_lac"/>
    <property type="match status" value="1"/>
</dbReference>
<comment type="caution">
    <text evidence="8">The sequence shown here is derived from an EMBL/GenBank/DDBJ whole genome shotgun (WGS) entry which is preliminary data.</text>
</comment>
<evidence type="ECO:0000256" key="4">
    <source>
        <dbReference type="ARBA" id="ARBA00022683"/>
    </source>
</evidence>
<evidence type="ECO:0000313" key="8">
    <source>
        <dbReference type="EMBL" id="EFW23740.1"/>
    </source>
</evidence>
<feature type="binding site" evidence="6">
    <location>
        <position position="81"/>
    </location>
    <ligand>
        <name>Mg(2+)</name>
        <dbReference type="ChEBI" id="CHEBI:18420"/>
        <note>ligand shared between all trimeric partners</note>
    </ligand>
</feature>
<name>E7MQ20_9FIRM</name>
<protein>
    <submittedName>
        <fullName evidence="8">PTS system, Lactose/Cellobiose specific IIA subunit</fullName>
    </submittedName>
</protein>
<evidence type="ECO:0000313" key="9">
    <source>
        <dbReference type="Proteomes" id="UP000004097"/>
    </source>
</evidence>
<reference evidence="8 9" key="1">
    <citation type="submission" date="2010-08" db="EMBL/GenBank/DDBJ databases">
        <authorList>
            <person name="Weinstock G."/>
            <person name="Sodergren E."/>
            <person name="Clifton S."/>
            <person name="Fulton L."/>
            <person name="Fulton B."/>
            <person name="Courtney L."/>
            <person name="Fronick C."/>
            <person name="Harrison M."/>
            <person name="Strong C."/>
            <person name="Farmer C."/>
            <person name="Delahaunty K."/>
            <person name="Markovic C."/>
            <person name="Hall O."/>
            <person name="Minx P."/>
            <person name="Tomlinson C."/>
            <person name="Mitreva M."/>
            <person name="Hou S."/>
            <person name="Chen J."/>
            <person name="Wollam A."/>
            <person name="Pepin K.H."/>
            <person name="Johnson M."/>
            <person name="Bhonagiri V."/>
            <person name="Zhang X."/>
            <person name="Suruliraj S."/>
            <person name="Warren W."/>
            <person name="Chinwalla A."/>
            <person name="Mardis E.R."/>
            <person name="Wilson R.K."/>
        </authorList>
    </citation>
    <scope>NUCLEOTIDE SEQUENCE [LARGE SCALE GENOMIC DNA]</scope>
    <source>
        <strain evidence="8 9">F0204</strain>
    </source>
</reference>
<feature type="active site" description="Tele-phosphohistidine intermediate" evidence="5">
    <location>
        <position position="78"/>
    </location>
</feature>
<dbReference type="GO" id="GO:0046872">
    <property type="term" value="F:metal ion binding"/>
    <property type="evidence" value="ECO:0007669"/>
    <property type="project" value="UniProtKB-KW"/>
</dbReference>
<dbReference type="GO" id="GO:0016740">
    <property type="term" value="F:transferase activity"/>
    <property type="evidence" value="ECO:0007669"/>
    <property type="project" value="UniProtKB-KW"/>
</dbReference>
<keyword evidence="1" id="KW-0813">Transport</keyword>
<dbReference type="Proteomes" id="UP000004097">
    <property type="component" value="Unassembled WGS sequence"/>
</dbReference>
<dbReference type="Gene3D" id="1.20.58.80">
    <property type="entry name" value="Phosphotransferase system, lactose/cellobiose-type IIA subunit"/>
    <property type="match status" value="1"/>
</dbReference>
<dbReference type="STRING" id="706433.HMPREF9430_01545"/>
<keyword evidence="6" id="KW-0479">Metal-binding</keyword>
<dbReference type="eggNOG" id="COG1447">
    <property type="taxonomic scope" value="Bacteria"/>
</dbReference>
<dbReference type="InterPro" id="IPR036542">
    <property type="entry name" value="PTS_IIA_lac/cel_sf"/>
</dbReference>
<dbReference type="PROSITE" id="PS51095">
    <property type="entry name" value="PTS_EIIA_TYPE_3"/>
    <property type="match status" value="1"/>
</dbReference>
<dbReference type="RefSeq" id="WP_006526351.1">
    <property type="nucleotide sequence ID" value="NZ_GL637665.1"/>
</dbReference>
<dbReference type="SUPFAM" id="SSF46973">
    <property type="entry name" value="Enzyme IIa from lactose specific PTS, IIa-lac"/>
    <property type="match status" value="1"/>
</dbReference>
<dbReference type="OrthoDB" id="389577at2"/>
<keyword evidence="6" id="KW-0460">Magnesium</keyword>
<comment type="cofactor">
    <cofactor evidence="6">
        <name>Mg(2+)</name>
        <dbReference type="ChEBI" id="CHEBI:18420"/>
    </cofactor>
    <text evidence="6">Binds 1 Mg(2+) ion per trimer.</text>
</comment>
<accession>E7MQ20</accession>
<dbReference type="PANTHER" id="PTHR34382:SF7">
    <property type="entry name" value="PTS SYSTEM N,N'-DIACETYLCHITOBIOSE-SPECIFIC EIIA COMPONENT"/>
    <property type="match status" value="1"/>
</dbReference>
<evidence type="ECO:0000256" key="2">
    <source>
        <dbReference type="ARBA" id="ARBA00022597"/>
    </source>
</evidence>
<dbReference type="AlphaFoldDB" id="E7MQ20"/>
<gene>
    <name evidence="8" type="ORF">HMPREF9430_01545</name>
</gene>
<keyword evidence="9" id="KW-1185">Reference proteome</keyword>
<feature type="modified residue" description="Phosphohistidine; by HPr" evidence="7">
    <location>
        <position position="78"/>
    </location>
</feature>
<proteinExistence type="predicted"/>
<dbReference type="InterPro" id="IPR003188">
    <property type="entry name" value="PTS_IIA_lac/cel"/>
</dbReference>